<dbReference type="CDD" id="cd01846">
    <property type="entry name" value="fatty_acyltransferase_like"/>
    <property type="match status" value="1"/>
</dbReference>
<evidence type="ECO:0000256" key="1">
    <source>
        <dbReference type="ARBA" id="ARBA00008668"/>
    </source>
</evidence>
<reference evidence="3 4" key="1">
    <citation type="journal article" date="2020" name="G3 (Bethesda)">
        <title>Improved Reference Genome for Cyclotella cryptica CCMP332, a Model for Cell Wall Morphogenesis, Salinity Adaptation, and Lipid Production in Diatoms (Bacillariophyta).</title>
        <authorList>
            <person name="Roberts W.R."/>
            <person name="Downey K.M."/>
            <person name="Ruck E.C."/>
            <person name="Traller J.C."/>
            <person name="Alverson A.J."/>
        </authorList>
    </citation>
    <scope>NUCLEOTIDE SEQUENCE [LARGE SCALE GENOMIC DNA]</scope>
    <source>
        <strain evidence="3 4">CCMP332</strain>
    </source>
</reference>
<dbReference type="PANTHER" id="PTHR22835:SF659">
    <property type="entry name" value="GDSL LIPASE_ACYLHYDROLASE, PUTATIVE (AFU_ORTHOLOGUE AFUA_2G00510)-RELATED"/>
    <property type="match status" value="1"/>
</dbReference>
<dbReference type="Pfam" id="PF00657">
    <property type="entry name" value="Lipase_GDSL"/>
    <property type="match status" value="1"/>
</dbReference>
<accession>A0ABD3QUF6</accession>
<comment type="caution">
    <text evidence="3">The sequence shown here is derived from an EMBL/GenBank/DDBJ whole genome shotgun (WGS) entry which is preliminary data.</text>
</comment>
<comment type="similarity">
    <text evidence="1">Belongs to the 'GDSL' lipolytic enzyme family.</text>
</comment>
<dbReference type="Gene3D" id="3.40.50.1110">
    <property type="entry name" value="SGNH hydrolase"/>
    <property type="match status" value="1"/>
</dbReference>
<organism evidence="3 4">
    <name type="scientific">Cyclotella cryptica</name>
    <dbReference type="NCBI Taxonomy" id="29204"/>
    <lineage>
        <taxon>Eukaryota</taxon>
        <taxon>Sar</taxon>
        <taxon>Stramenopiles</taxon>
        <taxon>Ochrophyta</taxon>
        <taxon>Bacillariophyta</taxon>
        <taxon>Coscinodiscophyceae</taxon>
        <taxon>Thalassiosirophycidae</taxon>
        <taxon>Stephanodiscales</taxon>
        <taxon>Stephanodiscaceae</taxon>
        <taxon>Cyclotella</taxon>
    </lineage>
</organism>
<feature type="signal peptide" evidence="2">
    <location>
        <begin position="1"/>
        <end position="18"/>
    </location>
</feature>
<dbReference type="Proteomes" id="UP001516023">
    <property type="component" value="Unassembled WGS sequence"/>
</dbReference>
<dbReference type="InterPro" id="IPR001087">
    <property type="entry name" value="GDSL"/>
</dbReference>
<evidence type="ECO:0000256" key="2">
    <source>
        <dbReference type="SAM" id="SignalP"/>
    </source>
</evidence>
<proteinExistence type="inferred from homology"/>
<dbReference type="InterPro" id="IPR036514">
    <property type="entry name" value="SGNH_hydro_sf"/>
</dbReference>
<dbReference type="AlphaFoldDB" id="A0ABD3QUF6"/>
<sequence length="290" mass="33062">MKPLIMMIALSSITPLKASSCCRAAYPDTFSALFDSMAIFEDSFSDVGNIRNRSNGSEPGIWSFNGRYSDGRVWIEYILQFFNLPLSVPSAEGGLNYAYGGATVNNTYIHSFSTYLDANVPSVSNQITQYLDDEGEILPRDRLHVLFAGYNDYWWYIYRNYTISAGHDWNLTNVYINVANDIVDQVQTLYNKGARIFLVGNIPNMSTWAEAALQSQEVLASYDVLVRGHNRLLSQLLSEFEERYEDATMYQFDAFRTFDCLDKRKTFFGVQNIHNACHPTRDENCGEIFS</sequence>
<gene>
    <name evidence="3" type="ORF">HJC23_011970</name>
</gene>
<protein>
    <submittedName>
        <fullName evidence="3">Uncharacterized protein</fullName>
    </submittedName>
</protein>
<feature type="chain" id="PRO_5044856362" evidence="2">
    <location>
        <begin position="19"/>
        <end position="290"/>
    </location>
</feature>
<keyword evidence="2" id="KW-0732">Signal</keyword>
<evidence type="ECO:0000313" key="3">
    <source>
        <dbReference type="EMBL" id="KAL3802646.1"/>
    </source>
</evidence>
<dbReference type="EMBL" id="JABMIG020000018">
    <property type="protein sequence ID" value="KAL3802646.1"/>
    <property type="molecule type" value="Genomic_DNA"/>
</dbReference>
<dbReference type="PANTHER" id="PTHR22835">
    <property type="entry name" value="ZINC FINGER FYVE DOMAIN CONTAINING PROTEIN"/>
    <property type="match status" value="1"/>
</dbReference>
<name>A0ABD3QUF6_9STRA</name>
<keyword evidence="4" id="KW-1185">Reference proteome</keyword>
<evidence type="ECO:0000313" key="4">
    <source>
        <dbReference type="Proteomes" id="UP001516023"/>
    </source>
</evidence>
<dbReference type="SUPFAM" id="SSF52266">
    <property type="entry name" value="SGNH hydrolase"/>
    <property type="match status" value="1"/>
</dbReference>